<accession>A0A919MSC7</accession>
<dbReference type="Pfam" id="PF12846">
    <property type="entry name" value="AAA_10"/>
    <property type="match status" value="1"/>
</dbReference>
<dbReference type="EMBL" id="BOMV01000059">
    <property type="protein sequence ID" value="GIE98046.1"/>
    <property type="molecule type" value="Genomic_DNA"/>
</dbReference>
<feature type="compositionally biased region" description="Pro residues" evidence="1">
    <location>
        <begin position="132"/>
        <end position="155"/>
    </location>
</feature>
<proteinExistence type="predicted"/>
<organism evidence="2 3">
    <name type="scientific">Paractinoplanes rishiriensis</name>
    <dbReference type="NCBI Taxonomy" id="1050105"/>
    <lineage>
        <taxon>Bacteria</taxon>
        <taxon>Bacillati</taxon>
        <taxon>Actinomycetota</taxon>
        <taxon>Actinomycetes</taxon>
        <taxon>Micromonosporales</taxon>
        <taxon>Micromonosporaceae</taxon>
        <taxon>Paractinoplanes</taxon>
    </lineage>
</organism>
<evidence type="ECO:0000256" key="1">
    <source>
        <dbReference type="SAM" id="MobiDB-lite"/>
    </source>
</evidence>
<name>A0A919MSC7_9ACTN</name>
<feature type="region of interest" description="Disordered" evidence="1">
    <location>
        <begin position="54"/>
        <end position="429"/>
    </location>
</feature>
<feature type="compositionally biased region" description="Pro residues" evidence="1">
    <location>
        <begin position="169"/>
        <end position="203"/>
    </location>
</feature>
<dbReference type="AlphaFoldDB" id="A0A919MSC7"/>
<feature type="compositionally biased region" description="Low complexity" evidence="1">
    <location>
        <begin position="156"/>
        <end position="168"/>
    </location>
</feature>
<feature type="compositionally biased region" description="Low complexity" evidence="1">
    <location>
        <begin position="218"/>
        <end position="265"/>
    </location>
</feature>
<feature type="compositionally biased region" description="Acidic residues" evidence="1">
    <location>
        <begin position="80"/>
        <end position="94"/>
    </location>
</feature>
<evidence type="ECO:0000313" key="3">
    <source>
        <dbReference type="Proteomes" id="UP000636960"/>
    </source>
</evidence>
<evidence type="ECO:0000313" key="2">
    <source>
        <dbReference type="EMBL" id="GIE98046.1"/>
    </source>
</evidence>
<feature type="compositionally biased region" description="Pro residues" evidence="1">
    <location>
        <begin position="113"/>
        <end position="124"/>
    </location>
</feature>
<feature type="compositionally biased region" description="Basic and acidic residues" evidence="1">
    <location>
        <begin position="391"/>
        <end position="419"/>
    </location>
</feature>
<feature type="compositionally biased region" description="Low complexity" evidence="1">
    <location>
        <begin position="101"/>
        <end position="112"/>
    </location>
</feature>
<dbReference type="Gene3D" id="3.40.50.300">
    <property type="entry name" value="P-loop containing nucleotide triphosphate hydrolases"/>
    <property type="match status" value="1"/>
</dbReference>
<feature type="compositionally biased region" description="Pro residues" evidence="1">
    <location>
        <begin position="266"/>
        <end position="296"/>
    </location>
</feature>
<dbReference type="InterPro" id="IPR027417">
    <property type="entry name" value="P-loop_NTPase"/>
</dbReference>
<dbReference type="SUPFAM" id="SSF52540">
    <property type="entry name" value="P-loop containing nucleoside triphosphate hydrolases"/>
    <property type="match status" value="1"/>
</dbReference>
<feature type="compositionally biased region" description="Pro residues" evidence="1">
    <location>
        <begin position="67"/>
        <end position="78"/>
    </location>
</feature>
<protein>
    <submittedName>
        <fullName evidence="2">Uncharacterized protein</fullName>
    </submittedName>
</protein>
<keyword evidence="3" id="KW-1185">Reference proteome</keyword>
<feature type="compositionally biased region" description="Low complexity" evidence="1">
    <location>
        <begin position="368"/>
        <end position="382"/>
    </location>
</feature>
<comment type="caution">
    <text evidence="2">The sequence shown here is derived from an EMBL/GenBank/DDBJ whole genome shotgun (WGS) entry which is preliminary data.</text>
</comment>
<gene>
    <name evidence="2" type="ORF">Ari01nite_55110</name>
</gene>
<sequence length="1280" mass="136364">MRSDNYSSPDSLDGAAEEFVAAPSHGAVGVFQAPQPVRPRGGSVDATLDIDSPFLDLFGGTAAPAGTPAPPANGPYPPETDCDPDFDFGFDFDADLPPQKSAPTSAPQSSTPPAAPASAPPASAPPASAGPAPAPARPMSAPPASGPPASAPPASGPAAFGSSASGPPAYGPPAYGPTSGPPAYGPTSGPPAYGPASGPPAPGPAAFEPPASGPPASGPAAFGPPASGPAAFGPPVGSSASGPPASGPPASVRPASAPPGSARPASGPPASGPPASGPPASGPPASGPPASGPPASSPYNRAPVGPKADFYQDNPAPAEAWPDFDDWPGTSSVTPPVTGAPEPTPPVATPPLWQTVGTRHPGQSAVQPYAAPPQETEAEAAALPVPATEKAPAKRKEKSPAKRKSKENLPARQRGKDVKPAPLRPHKLKFGDRDPVLELAISEIAGHLTFTQSTVTAWYYLPEVRWAFRPDAEREALLSAISEQYAGLAGFRLHLRRTNRPFPADEWARTVDSFTAKPLPDVHNATSWSDHLVAAQRHLLSVNHAEGQTYLGVTFARRSLGDTFAERVLRAFGRGTSDNERRKLGRTVEQFDEVLNAFGMRGRRVAPAELEWLMYRSVALCMAPPALLSPITNGHWETGDLLALTEQVERYRTPYGSTVKLVNRMSGEERHVAVLSVGRMEPLEIPEKHEPWLHFHERLPWPMELSSRLDILGSNSSFKNLEHRLRMIRSQQLDYAEHGIDAPPELERLAKRALVIGDEMTTGLPVESARAHGWHRIAVGGSSREECLERARRLIQLYSRELRISLQHPKNQDQLAREFIPGEPIANTGYVRRMPVKLLAAALPQAASTVGDRRGDLIGRTSGTCRRPVFLDLHFPMEVRERSGLGVFVAEPGGGKSTLMGALGYLNARRGVQVTLLDPSGPLARLCQMPELRPYSRVLNLTGSEQGTLAPYALIPTPVRSEFATGPGGDREFEIAVSNARAERRMLVQDICSMLVPPQVAKEATTATLLRHAVRQVPAEESSTLDDVVRTLQGLDDEEGKELANLLLDTAEMPLALLFFGSPPQHLLGADAALTVITMAGLRLPDLKIEREYWSAEESLALPMLHTAHRLAVRRCYGGSMSSRKMVGLDEAHFMEGWRSGRSFLVRLARDSRKWNLAALVASQNPRDILGLDVQNLVSTVFVGRIAEDQEIASEALRLLRVPVHDGYEATLASLSQVDASSQHRLGFREFVMRDVDGRVQKVRVDVSYVEGLLEHLDTTPSAAKAAPTAIPMSPSDLEV</sequence>
<reference evidence="2" key="1">
    <citation type="submission" date="2021-01" db="EMBL/GenBank/DDBJ databases">
        <title>Whole genome shotgun sequence of Actinoplanes rishiriensis NBRC 108556.</title>
        <authorList>
            <person name="Komaki H."/>
            <person name="Tamura T."/>
        </authorList>
    </citation>
    <scope>NUCLEOTIDE SEQUENCE</scope>
    <source>
        <strain evidence="2">NBRC 108556</strain>
    </source>
</reference>
<dbReference type="Proteomes" id="UP000636960">
    <property type="component" value="Unassembled WGS sequence"/>
</dbReference>